<dbReference type="OrthoDB" id="103349at2759"/>
<dbReference type="AlphaFoldDB" id="A0A9N8EM00"/>
<evidence type="ECO:0000313" key="7">
    <source>
        <dbReference type="Proteomes" id="UP001153069"/>
    </source>
</evidence>
<reference evidence="6" key="1">
    <citation type="submission" date="2020-06" db="EMBL/GenBank/DDBJ databases">
        <authorList>
            <consortium name="Plant Systems Biology data submission"/>
        </authorList>
    </citation>
    <scope>NUCLEOTIDE SEQUENCE</scope>
    <source>
        <strain evidence="6">D6</strain>
    </source>
</reference>
<protein>
    <submittedName>
        <fullName evidence="6">Arylsulfatase E</fullName>
    </submittedName>
</protein>
<name>A0A9N8EM00_9STRA</name>
<keyword evidence="2" id="KW-0479">Metal-binding</keyword>
<feature type="domain" description="Sulfatase N-terminal" evidence="5">
    <location>
        <begin position="35"/>
        <end position="146"/>
    </location>
</feature>
<evidence type="ECO:0000313" key="6">
    <source>
        <dbReference type="EMBL" id="CAB9521489.1"/>
    </source>
</evidence>
<dbReference type="Proteomes" id="UP001153069">
    <property type="component" value="Unassembled WGS sequence"/>
</dbReference>
<dbReference type="Pfam" id="PF00884">
    <property type="entry name" value="Sulfatase"/>
    <property type="match status" value="1"/>
</dbReference>
<dbReference type="SUPFAM" id="SSF53649">
    <property type="entry name" value="Alkaline phosphatase-like"/>
    <property type="match status" value="1"/>
</dbReference>
<keyword evidence="4" id="KW-0106">Calcium</keyword>
<comment type="similarity">
    <text evidence="1">Belongs to the sulfatase family.</text>
</comment>
<keyword evidence="7" id="KW-1185">Reference proteome</keyword>
<dbReference type="InterPro" id="IPR050738">
    <property type="entry name" value="Sulfatase"/>
</dbReference>
<sequence length="162" mass="18169">MAFFEEWGSPAHFPNTGDGKKWHYDKGDSVNGLVNIDWLLQRRLRMTQAYGAGANCGTSRYSTMTGRYPSRSAMSRKENTGETISWAKISNTKVQDVVDVVDGEDCTVYNLAQVLKEAGYRTGAVGKWHLARTESQFDYDTFIDENMIPCGFETAEAIYTVP</sequence>
<evidence type="ECO:0000259" key="5">
    <source>
        <dbReference type="Pfam" id="PF00884"/>
    </source>
</evidence>
<dbReference type="GO" id="GO:0046872">
    <property type="term" value="F:metal ion binding"/>
    <property type="evidence" value="ECO:0007669"/>
    <property type="project" value="UniProtKB-KW"/>
</dbReference>
<accession>A0A9N8EM00</accession>
<dbReference type="EMBL" id="CAICTM010001198">
    <property type="protein sequence ID" value="CAB9521489.1"/>
    <property type="molecule type" value="Genomic_DNA"/>
</dbReference>
<dbReference type="PANTHER" id="PTHR42693">
    <property type="entry name" value="ARYLSULFATASE FAMILY MEMBER"/>
    <property type="match status" value="1"/>
</dbReference>
<organism evidence="6 7">
    <name type="scientific">Seminavis robusta</name>
    <dbReference type="NCBI Taxonomy" id="568900"/>
    <lineage>
        <taxon>Eukaryota</taxon>
        <taxon>Sar</taxon>
        <taxon>Stramenopiles</taxon>
        <taxon>Ochrophyta</taxon>
        <taxon>Bacillariophyta</taxon>
        <taxon>Bacillariophyceae</taxon>
        <taxon>Bacillariophycidae</taxon>
        <taxon>Naviculales</taxon>
        <taxon>Naviculaceae</taxon>
        <taxon>Seminavis</taxon>
    </lineage>
</organism>
<dbReference type="PANTHER" id="PTHR42693:SF33">
    <property type="entry name" value="ARYLSULFATASE"/>
    <property type="match status" value="1"/>
</dbReference>
<dbReference type="GO" id="GO:0004065">
    <property type="term" value="F:arylsulfatase activity"/>
    <property type="evidence" value="ECO:0007669"/>
    <property type="project" value="TreeGrafter"/>
</dbReference>
<dbReference type="InterPro" id="IPR017850">
    <property type="entry name" value="Alkaline_phosphatase_core_sf"/>
</dbReference>
<evidence type="ECO:0000256" key="3">
    <source>
        <dbReference type="ARBA" id="ARBA00022801"/>
    </source>
</evidence>
<dbReference type="InterPro" id="IPR000917">
    <property type="entry name" value="Sulfatase_N"/>
</dbReference>
<proteinExistence type="inferred from homology"/>
<evidence type="ECO:0000256" key="1">
    <source>
        <dbReference type="ARBA" id="ARBA00008779"/>
    </source>
</evidence>
<dbReference type="PROSITE" id="PS00149">
    <property type="entry name" value="SULFATASE_2"/>
    <property type="match status" value="1"/>
</dbReference>
<dbReference type="Gene3D" id="3.40.720.10">
    <property type="entry name" value="Alkaline Phosphatase, subunit A"/>
    <property type="match status" value="1"/>
</dbReference>
<comment type="caution">
    <text evidence="6">The sequence shown here is derived from an EMBL/GenBank/DDBJ whole genome shotgun (WGS) entry which is preliminary data.</text>
</comment>
<evidence type="ECO:0000256" key="2">
    <source>
        <dbReference type="ARBA" id="ARBA00022723"/>
    </source>
</evidence>
<dbReference type="InterPro" id="IPR024607">
    <property type="entry name" value="Sulfatase_CS"/>
</dbReference>
<evidence type="ECO:0000256" key="4">
    <source>
        <dbReference type="ARBA" id="ARBA00022837"/>
    </source>
</evidence>
<gene>
    <name evidence="6" type="ORF">SEMRO_1200_G251810.1</name>
</gene>
<keyword evidence="3" id="KW-0378">Hydrolase</keyword>